<evidence type="ECO:0000313" key="1">
    <source>
        <dbReference type="EMBL" id="AVR45180.1"/>
    </source>
</evidence>
<name>A0A2R3Z4I0_9FLAO</name>
<keyword evidence="2" id="KW-1185">Reference proteome</keyword>
<dbReference type="EMBL" id="CP028136">
    <property type="protein sequence ID" value="AVR45180.1"/>
    <property type="molecule type" value="Genomic_DNA"/>
</dbReference>
<organism evidence="1 2">
    <name type="scientific">Christiangramia fulva</name>
    <dbReference type="NCBI Taxonomy" id="2126553"/>
    <lineage>
        <taxon>Bacteria</taxon>
        <taxon>Pseudomonadati</taxon>
        <taxon>Bacteroidota</taxon>
        <taxon>Flavobacteriia</taxon>
        <taxon>Flavobacteriales</taxon>
        <taxon>Flavobacteriaceae</taxon>
        <taxon>Christiangramia</taxon>
    </lineage>
</organism>
<proteinExistence type="predicted"/>
<gene>
    <name evidence="1" type="ORF">C7S20_07780</name>
</gene>
<sequence length="127" mass="14806">MLNHKDSKDLILIEFPEMVKEKKNFAQITSLLAAETNDAMKWGVVERAKQVLNFTHYLFLHSNKYVQLLLLDQYYKKLNCVRCNLSFQNFTRNHSGAGGNESQLPFHISYRLRNAKSVMQLTLITIK</sequence>
<protein>
    <submittedName>
        <fullName evidence="1">Uncharacterized protein</fullName>
    </submittedName>
</protein>
<reference evidence="2" key="1">
    <citation type="submission" date="2018-03" db="EMBL/GenBank/DDBJ databases">
        <title>Gramella fulva sp. nov., isolated from a dry surface of tidal flat.</title>
        <authorList>
            <person name="Hwang S.H."/>
            <person name="Hwang W.M."/>
            <person name="Kang K."/>
            <person name="Ahn T.-Y."/>
        </authorList>
    </citation>
    <scope>NUCLEOTIDE SEQUENCE [LARGE SCALE GENOMIC DNA]</scope>
    <source>
        <strain evidence="2">SH35</strain>
    </source>
</reference>
<dbReference type="AlphaFoldDB" id="A0A2R3Z4I0"/>
<dbReference type="RefSeq" id="WP_107011958.1">
    <property type="nucleotide sequence ID" value="NZ_CP028136.1"/>
</dbReference>
<evidence type="ECO:0000313" key="2">
    <source>
        <dbReference type="Proteomes" id="UP000241507"/>
    </source>
</evidence>
<accession>A0A2R3Z4I0</accession>
<dbReference type="KEGG" id="grs:C7S20_07780"/>
<dbReference type="Proteomes" id="UP000241507">
    <property type="component" value="Chromosome"/>
</dbReference>